<feature type="transmembrane region" description="Helical" evidence="1">
    <location>
        <begin position="102"/>
        <end position="122"/>
    </location>
</feature>
<feature type="transmembrane region" description="Helical" evidence="1">
    <location>
        <begin position="157"/>
        <end position="179"/>
    </location>
</feature>
<feature type="transmembrane region" description="Helical" evidence="1">
    <location>
        <begin position="72"/>
        <end position="90"/>
    </location>
</feature>
<proteinExistence type="predicted"/>
<dbReference type="NCBIfam" id="NF041646">
    <property type="entry name" value="VC0807_fam"/>
    <property type="match status" value="1"/>
</dbReference>
<evidence type="ECO:0000313" key="3">
    <source>
        <dbReference type="Proteomes" id="UP000540412"/>
    </source>
</evidence>
<keyword evidence="1" id="KW-0472">Membrane</keyword>
<comment type="caution">
    <text evidence="2">The sequence shown here is derived from an EMBL/GenBank/DDBJ whole genome shotgun (WGS) entry which is preliminary data.</text>
</comment>
<evidence type="ECO:0008006" key="4">
    <source>
        <dbReference type="Google" id="ProtNLM"/>
    </source>
</evidence>
<keyword evidence="1" id="KW-0812">Transmembrane</keyword>
<dbReference type="Proteomes" id="UP000540412">
    <property type="component" value="Unassembled WGS sequence"/>
</dbReference>
<dbReference type="EMBL" id="JACHIT010000002">
    <property type="protein sequence ID" value="MBB5915826.1"/>
    <property type="molecule type" value="Genomic_DNA"/>
</dbReference>
<feature type="transmembrane region" description="Helical" evidence="1">
    <location>
        <begin position="20"/>
        <end position="39"/>
    </location>
</feature>
<feature type="transmembrane region" description="Helical" evidence="1">
    <location>
        <begin position="45"/>
        <end position="65"/>
    </location>
</feature>
<feature type="transmembrane region" description="Helical" evidence="1">
    <location>
        <begin position="185"/>
        <end position="202"/>
    </location>
</feature>
<evidence type="ECO:0000313" key="2">
    <source>
        <dbReference type="EMBL" id="MBB5915826.1"/>
    </source>
</evidence>
<keyword evidence="1" id="KW-1133">Transmembrane helix</keyword>
<accession>A0A7W9UJW9</accession>
<reference evidence="2 3" key="1">
    <citation type="submission" date="2020-08" db="EMBL/GenBank/DDBJ databases">
        <title>Sequencing the genomes of 1000 actinobacteria strains.</title>
        <authorList>
            <person name="Klenk H.-P."/>
        </authorList>
    </citation>
    <scope>NUCLEOTIDE SEQUENCE [LARGE SCALE GENOMIC DNA]</scope>
    <source>
        <strain evidence="2 3">DSM 43582</strain>
    </source>
</reference>
<protein>
    <recommendedName>
        <fullName evidence="4">Intracellular septation protein A</fullName>
    </recommendedName>
</protein>
<dbReference type="RefSeq" id="WP_051161779.1">
    <property type="nucleotide sequence ID" value="NZ_JACHIT010000002.1"/>
</dbReference>
<name>A0A7W9UJW9_9NOCA</name>
<sequence length="221" mass="23388">MTDTAVLSPRSDPARRLRGLLVPAAAIGLSPVVYYVLVALGQSDFSALVCSTVVSGVWAIGVAIGQRRIDGLAAFAFSLNALGLVLALLGGGDRMMLLKDPVTSAVISALLLGSCVVGRPAMFGLAQRLHGADAEEQWNALWHRDSEVRRAFRTSTAVWGAGLAVDAVVRLALILALPVSVAVGLMNPVQWVIIGLLAFYTVRSRRRLDIKSRLPQPVPAA</sequence>
<gene>
    <name evidence="2" type="ORF">BJY24_004738</name>
</gene>
<dbReference type="AlphaFoldDB" id="A0A7W9UJW9"/>
<evidence type="ECO:0000256" key="1">
    <source>
        <dbReference type="SAM" id="Phobius"/>
    </source>
</evidence>
<keyword evidence="3" id="KW-1185">Reference proteome</keyword>
<organism evidence="2 3">
    <name type="scientific">Nocardia transvalensis</name>
    <dbReference type="NCBI Taxonomy" id="37333"/>
    <lineage>
        <taxon>Bacteria</taxon>
        <taxon>Bacillati</taxon>
        <taxon>Actinomycetota</taxon>
        <taxon>Actinomycetes</taxon>
        <taxon>Mycobacteriales</taxon>
        <taxon>Nocardiaceae</taxon>
        <taxon>Nocardia</taxon>
    </lineage>
</organism>